<comment type="catalytic activity">
    <reaction evidence="12 13">
        <text>L-threonine + hydrogencarbonate + ATP = L-threonylcarbamoyladenylate + diphosphate + H2O</text>
        <dbReference type="Rhea" id="RHEA:36407"/>
        <dbReference type="ChEBI" id="CHEBI:15377"/>
        <dbReference type="ChEBI" id="CHEBI:17544"/>
        <dbReference type="ChEBI" id="CHEBI:30616"/>
        <dbReference type="ChEBI" id="CHEBI:33019"/>
        <dbReference type="ChEBI" id="CHEBI:57926"/>
        <dbReference type="ChEBI" id="CHEBI:73682"/>
        <dbReference type="EC" id="2.7.7.87"/>
    </reaction>
</comment>
<evidence type="ECO:0000256" key="3">
    <source>
        <dbReference type="ARBA" id="ARBA00012584"/>
    </source>
</evidence>
<dbReference type="InterPro" id="IPR010923">
    <property type="entry name" value="T(6)A37_SUA5"/>
</dbReference>
<comment type="similarity">
    <text evidence="2 13">Belongs to the SUA5 family.</text>
</comment>
<dbReference type="Pfam" id="PF03481">
    <property type="entry name" value="Sua5_C"/>
    <property type="match status" value="1"/>
</dbReference>
<evidence type="ECO:0000256" key="11">
    <source>
        <dbReference type="ARBA" id="ARBA00029774"/>
    </source>
</evidence>
<dbReference type="InterPro" id="IPR017945">
    <property type="entry name" value="DHBP_synth_RibB-like_a/b_dom"/>
</dbReference>
<proteinExistence type="inferred from homology"/>
<name>A0ABP3H478_9LACT</name>
<gene>
    <name evidence="15" type="ORF">GCM10008932_12590</name>
</gene>
<evidence type="ECO:0000256" key="10">
    <source>
        <dbReference type="ARBA" id="ARBA00022840"/>
    </source>
</evidence>
<dbReference type="PROSITE" id="PS51163">
    <property type="entry name" value="YRDC"/>
    <property type="match status" value="1"/>
</dbReference>
<dbReference type="Pfam" id="PF01300">
    <property type="entry name" value="Sua5_yciO_yrdC"/>
    <property type="match status" value="1"/>
</dbReference>
<evidence type="ECO:0000256" key="6">
    <source>
        <dbReference type="ARBA" id="ARBA00022679"/>
    </source>
</evidence>
<evidence type="ECO:0000256" key="1">
    <source>
        <dbReference type="ARBA" id="ARBA00004496"/>
    </source>
</evidence>
<dbReference type="Gene3D" id="3.40.50.11030">
    <property type="entry name" value="Threonylcarbamoyl-AMP synthase, C-terminal domain"/>
    <property type="match status" value="1"/>
</dbReference>
<dbReference type="PANTHER" id="PTHR17490">
    <property type="entry name" value="SUA5"/>
    <property type="match status" value="1"/>
</dbReference>
<keyword evidence="9 13" id="KW-0547">Nucleotide-binding</keyword>
<dbReference type="NCBIfam" id="TIGR00057">
    <property type="entry name" value="L-threonylcarbamoyladenylate synthase"/>
    <property type="match status" value="1"/>
</dbReference>
<protein>
    <recommendedName>
        <fullName evidence="4 13">Threonylcarbamoyl-AMP synthase</fullName>
        <shortName evidence="13">TC-AMP synthase</shortName>
        <ecNumber evidence="3 13">2.7.7.87</ecNumber>
    </recommendedName>
    <alternativeName>
        <fullName evidence="11 13">L-threonylcarbamoyladenylate synthase</fullName>
    </alternativeName>
</protein>
<evidence type="ECO:0000256" key="4">
    <source>
        <dbReference type="ARBA" id="ARBA00015492"/>
    </source>
</evidence>
<accession>A0ABP3H478</accession>
<reference evidence="16" key="1">
    <citation type="journal article" date="2019" name="Int. J. Syst. Evol. Microbiol.">
        <title>The Global Catalogue of Microorganisms (GCM) 10K type strain sequencing project: providing services to taxonomists for standard genome sequencing and annotation.</title>
        <authorList>
            <consortium name="The Broad Institute Genomics Platform"/>
            <consortium name="The Broad Institute Genome Sequencing Center for Infectious Disease"/>
            <person name="Wu L."/>
            <person name="Ma J."/>
        </authorList>
    </citation>
    <scope>NUCLEOTIDE SEQUENCE [LARGE SCALE GENOMIC DNA]</scope>
    <source>
        <strain evidence="16">JCM 12662</strain>
    </source>
</reference>
<evidence type="ECO:0000313" key="16">
    <source>
        <dbReference type="Proteomes" id="UP001501166"/>
    </source>
</evidence>
<evidence type="ECO:0000256" key="8">
    <source>
        <dbReference type="ARBA" id="ARBA00022695"/>
    </source>
</evidence>
<dbReference type="InterPro" id="IPR006070">
    <property type="entry name" value="Sua5-like_dom"/>
</dbReference>
<organism evidence="15 16">
    <name type="scientific">Alkalibacterium iburiense</name>
    <dbReference type="NCBI Taxonomy" id="290589"/>
    <lineage>
        <taxon>Bacteria</taxon>
        <taxon>Bacillati</taxon>
        <taxon>Bacillota</taxon>
        <taxon>Bacilli</taxon>
        <taxon>Lactobacillales</taxon>
        <taxon>Carnobacteriaceae</taxon>
        <taxon>Alkalibacterium</taxon>
    </lineage>
</organism>
<comment type="function">
    <text evidence="13">Required for the formation of a threonylcarbamoyl group on adenosine at position 37 (t(6)A37) in tRNAs that read codons beginning with adenine.</text>
</comment>
<dbReference type="EMBL" id="BAAACW010000075">
    <property type="protein sequence ID" value="GAA0361455.1"/>
    <property type="molecule type" value="Genomic_DNA"/>
</dbReference>
<comment type="caution">
    <text evidence="15">The sequence shown here is derived from an EMBL/GenBank/DDBJ whole genome shotgun (WGS) entry which is preliminary data.</text>
</comment>
<evidence type="ECO:0000256" key="2">
    <source>
        <dbReference type="ARBA" id="ARBA00007663"/>
    </source>
</evidence>
<dbReference type="PANTHER" id="PTHR17490:SF16">
    <property type="entry name" value="THREONYLCARBAMOYL-AMP SYNTHASE"/>
    <property type="match status" value="1"/>
</dbReference>
<keyword evidence="10 13" id="KW-0067">ATP-binding</keyword>
<evidence type="ECO:0000256" key="9">
    <source>
        <dbReference type="ARBA" id="ARBA00022741"/>
    </source>
</evidence>
<dbReference type="PIRSF" id="PIRSF004930">
    <property type="entry name" value="Tln_factor_SUA5"/>
    <property type="match status" value="1"/>
</dbReference>
<dbReference type="InterPro" id="IPR005145">
    <property type="entry name" value="Sua5_C"/>
</dbReference>
<evidence type="ECO:0000256" key="12">
    <source>
        <dbReference type="ARBA" id="ARBA00048366"/>
    </source>
</evidence>
<keyword evidence="5 13" id="KW-0963">Cytoplasm</keyword>
<keyword evidence="8 13" id="KW-0548">Nucleotidyltransferase</keyword>
<evidence type="ECO:0000313" key="15">
    <source>
        <dbReference type="EMBL" id="GAA0361455.1"/>
    </source>
</evidence>
<feature type="domain" description="YrdC-like" evidence="14">
    <location>
        <begin position="7"/>
        <end position="194"/>
    </location>
</feature>
<evidence type="ECO:0000256" key="7">
    <source>
        <dbReference type="ARBA" id="ARBA00022694"/>
    </source>
</evidence>
<keyword evidence="16" id="KW-1185">Reference proteome</keyword>
<dbReference type="SUPFAM" id="SSF55821">
    <property type="entry name" value="YrdC/RibB"/>
    <property type="match status" value="1"/>
</dbReference>
<sequence length="335" mass="36003">MTEIWSEADIANAAAHLKKGDVVAFPTETVYGLGAVATNEEAVRKIFQAKGRPSDNPLIIHVSSREQVADYVQTIPEKARQVMDHFWPGPCTIILEKKGPLALSVTGGLSTVGVRMPNHPIALKLIEAVGLPLAAPSANSSGKPSPTSAEHVKRDLDGKITGIIDGGLTGVGLESTVLDLTDPKNPMILRPGGVSQEELEKVIGKVGVDTHLSNPEAAPKSPGMKYRHYSPEKPVWILPSSIEESQAILSELEAKGEKVGIIASEDNKDDWDTPARLYFSIGQKSNPDQAASLLYQAMRELDDSDVTIILAEAYEEKGIGTAYMNRLGKAAEKRI</sequence>
<comment type="subcellular location">
    <subcellularLocation>
        <location evidence="1 13">Cytoplasm</location>
    </subcellularLocation>
</comment>
<dbReference type="RefSeq" id="WP_343754824.1">
    <property type="nucleotide sequence ID" value="NZ_BAAACW010000075.1"/>
</dbReference>
<evidence type="ECO:0000256" key="13">
    <source>
        <dbReference type="PIRNR" id="PIRNR004930"/>
    </source>
</evidence>
<dbReference type="Gene3D" id="3.90.870.10">
    <property type="entry name" value="DHBP synthase"/>
    <property type="match status" value="1"/>
</dbReference>
<keyword evidence="6 13" id="KW-0808">Transferase</keyword>
<evidence type="ECO:0000256" key="5">
    <source>
        <dbReference type="ARBA" id="ARBA00022490"/>
    </source>
</evidence>
<evidence type="ECO:0000259" key="14">
    <source>
        <dbReference type="PROSITE" id="PS51163"/>
    </source>
</evidence>
<dbReference type="EC" id="2.7.7.87" evidence="3 13"/>
<dbReference type="InterPro" id="IPR050156">
    <property type="entry name" value="TC-AMP_synthase_SUA5"/>
</dbReference>
<dbReference type="Proteomes" id="UP001501166">
    <property type="component" value="Unassembled WGS sequence"/>
</dbReference>
<dbReference type="InterPro" id="IPR038385">
    <property type="entry name" value="Sua5/YwlC_C"/>
</dbReference>
<keyword evidence="7 13" id="KW-0819">tRNA processing</keyword>